<gene>
    <name evidence="3" type="ORF">SAMN05216287_2767</name>
</gene>
<name>A0A1H3BA73_9PSED</name>
<accession>A0A1H3BA73</accession>
<proteinExistence type="predicted"/>
<evidence type="ECO:0000313" key="3">
    <source>
        <dbReference type="EMBL" id="SDX38837.1"/>
    </source>
</evidence>
<dbReference type="STRING" id="1007099.SAMN05216287_2767"/>
<feature type="compositionally biased region" description="Basic and acidic residues" evidence="1">
    <location>
        <begin position="310"/>
        <end position="326"/>
    </location>
</feature>
<keyword evidence="2" id="KW-1133">Transmembrane helix</keyword>
<feature type="transmembrane region" description="Helical" evidence="2">
    <location>
        <begin position="6"/>
        <end position="25"/>
    </location>
</feature>
<keyword evidence="4" id="KW-1185">Reference proteome</keyword>
<evidence type="ECO:0000256" key="2">
    <source>
        <dbReference type="SAM" id="Phobius"/>
    </source>
</evidence>
<keyword evidence="2" id="KW-0812">Transmembrane</keyword>
<dbReference type="Proteomes" id="UP000243778">
    <property type="component" value="Unassembled WGS sequence"/>
</dbReference>
<feature type="region of interest" description="Disordered" evidence="1">
    <location>
        <begin position="305"/>
        <end position="353"/>
    </location>
</feature>
<dbReference type="EMBL" id="FNNU01000004">
    <property type="protein sequence ID" value="SDX38837.1"/>
    <property type="molecule type" value="Genomic_DNA"/>
</dbReference>
<feature type="transmembrane region" description="Helical" evidence="2">
    <location>
        <begin position="30"/>
        <end position="49"/>
    </location>
</feature>
<feature type="transmembrane region" description="Helical" evidence="2">
    <location>
        <begin position="55"/>
        <end position="75"/>
    </location>
</feature>
<feature type="compositionally biased region" description="Pro residues" evidence="1">
    <location>
        <begin position="335"/>
        <end position="344"/>
    </location>
</feature>
<sequence>MATLLAGSGVLLIAIGLLWLVLLAFRSSLLWGIGALLPPLTLLFVLFRWNLARRAVLLCALGVIPLVVGLTMMAGSDPQRLERIFSLDWARREPTSPPELDIRLNGQLNGQRFAPQQGELIDGVLSLREEGEGAAHRELRIRLHRPVTGVVRLDVLPEDRPGVADVELSWLAPGSQLPQVRSLSEGYSLHLDLQPLAPNKLAGEFHLSLPAPYATRLNGRVELFADRLRYREEGVDTHLDNEDTLRYVITDYLQRRFATREVRVQPLAGLAWPASRADVVVQASIAGRSQRLTLQLSKTPQRGWFVQGDHYPRVPDERPAPVDSPRRPVVQATDPQPPASPPEPVASEPRPLSVERLLQQPSRYRGRLIRLRSERGVNAEGRFGGLDTDGHIVIRRAVKLPGEALFRFSPEQVSAIELLEP</sequence>
<dbReference type="OrthoDB" id="6074146at2"/>
<evidence type="ECO:0000313" key="4">
    <source>
        <dbReference type="Proteomes" id="UP000243778"/>
    </source>
</evidence>
<evidence type="ECO:0000256" key="1">
    <source>
        <dbReference type="SAM" id="MobiDB-lite"/>
    </source>
</evidence>
<dbReference type="AlphaFoldDB" id="A0A1H3BA73"/>
<organism evidence="3 4">
    <name type="scientific">Pseudomonas kuykendallii</name>
    <dbReference type="NCBI Taxonomy" id="1007099"/>
    <lineage>
        <taxon>Bacteria</taxon>
        <taxon>Pseudomonadati</taxon>
        <taxon>Pseudomonadota</taxon>
        <taxon>Gammaproteobacteria</taxon>
        <taxon>Pseudomonadales</taxon>
        <taxon>Pseudomonadaceae</taxon>
        <taxon>Pseudomonas</taxon>
    </lineage>
</organism>
<reference evidence="4" key="1">
    <citation type="submission" date="2016-10" db="EMBL/GenBank/DDBJ databases">
        <authorList>
            <person name="Varghese N."/>
            <person name="Submissions S."/>
        </authorList>
    </citation>
    <scope>NUCLEOTIDE SEQUENCE [LARGE SCALE GENOMIC DNA]</scope>
    <source>
        <strain evidence="4">NRRL B-59562</strain>
    </source>
</reference>
<protein>
    <submittedName>
        <fullName evidence="3">Uncharacterized protein</fullName>
    </submittedName>
</protein>
<keyword evidence="2" id="KW-0472">Membrane</keyword>